<dbReference type="EMBL" id="CP102453">
    <property type="protein sequence ID" value="UUX35311.1"/>
    <property type="molecule type" value="Genomic_DNA"/>
</dbReference>
<sequence length="309" mass="36715">MQKLEKSDELIVLEFMEKRQALPNKKMEKRRKYLSKGYEGELEFIKWFNEYQPGNWVLVINYWFKDDYTMQADFILLSSYQWIVIDVKNYDGIYRYNGHGEGWLNDLKLNGDNFLTLSNRTNSIRNIAQGIDPHIQVTSAMIFINQHNEVFIEVPVQAKVVKRDQLKRYLQGLPRVAPMPDWELGDVIQVLNTHKTSYGIPFEAMAPEDFGQLRKGIYCPKCHEYDMEFRHDYVKCRNCGTTEKNGEIIYRHAIELSYLFYKHPEMVSTKNIYELIDEKISKRTIRTYLSSYFKPIYKSVSTYFVVNRP</sequence>
<evidence type="ECO:0000313" key="3">
    <source>
        <dbReference type="Proteomes" id="UP001315967"/>
    </source>
</evidence>
<evidence type="ECO:0000259" key="1">
    <source>
        <dbReference type="PROSITE" id="PS50965"/>
    </source>
</evidence>
<dbReference type="PROSITE" id="PS50965">
    <property type="entry name" value="NERD"/>
    <property type="match status" value="1"/>
</dbReference>
<proteinExistence type="predicted"/>
<name>A0ABY5P9N4_9LACT</name>
<reference evidence="2 3" key="1">
    <citation type="submission" date="2022-08" db="EMBL/GenBank/DDBJ databases">
        <title>Aerococcaceae sp. nov isolated from spoiled eye mask.</title>
        <authorList>
            <person name="Zhou G."/>
            <person name="Xie X.-B."/>
            <person name="Shi Q.-S."/>
            <person name="Wang Y.-S."/>
            <person name="Wen X."/>
            <person name="Peng H."/>
            <person name="Yang X.-J."/>
            <person name="Tao H.-B."/>
            <person name="Huang X.-M."/>
        </authorList>
    </citation>
    <scope>NUCLEOTIDE SEQUENCE [LARGE SCALE GENOMIC DNA]</scope>
    <source>
        <strain evidence="3">DM20194951</strain>
    </source>
</reference>
<feature type="domain" description="NERD" evidence="1">
    <location>
        <begin position="36"/>
        <end position="150"/>
    </location>
</feature>
<keyword evidence="3" id="KW-1185">Reference proteome</keyword>
<gene>
    <name evidence="2" type="ORF">NRE15_06615</name>
</gene>
<organism evidence="2 3">
    <name type="scientific">Fundicoccus culcitae</name>
    <dbReference type="NCBI Taxonomy" id="2969821"/>
    <lineage>
        <taxon>Bacteria</taxon>
        <taxon>Bacillati</taxon>
        <taxon>Bacillota</taxon>
        <taxon>Bacilli</taxon>
        <taxon>Lactobacillales</taxon>
        <taxon>Aerococcaceae</taxon>
        <taxon>Fundicoccus</taxon>
    </lineage>
</organism>
<dbReference type="Pfam" id="PF08378">
    <property type="entry name" value="NERD"/>
    <property type="match status" value="1"/>
</dbReference>
<dbReference type="Proteomes" id="UP001315967">
    <property type="component" value="Chromosome"/>
</dbReference>
<protein>
    <submittedName>
        <fullName evidence="2">NERD domain-containing protein</fullName>
    </submittedName>
</protein>
<accession>A0ABY5P9N4</accession>
<dbReference type="RefSeq" id="WP_313794800.1">
    <property type="nucleotide sequence ID" value="NZ_CP102453.1"/>
</dbReference>
<dbReference type="InterPro" id="IPR011528">
    <property type="entry name" value="NERD"/>
</dbReference>
<evidence type="ECO:0000313" key="2">
    <source>
        <dbReference type="EMBL" id="UUX35311.1"/>
    </source>
</evidence>